<evidence type="ECO:0000256" key="6">
    <source>
        <dbReference type="HAMAP-Rule" id="MF_01926"/>
    </source>
</evidence>
<dbReference type="Gene3D" id="3.30.1280.10">
    <property type="entry name" value="Phosphoribosylformylglycinamidine synthase subunit PurS"/>
    <property type="match status" value="1"/>
</dbReference>
<keyword evidence="8" id="KW-1185">Reference proteome</keyword>
<keyword evidence="4 6" id="KW-0658">Purine biosynthesis</keyword>
<dbReference type="NCBIfam" id="TIGR00302">
    <property type="entry name" value="phosphoribosylformylglycinamidine synthase subunit PurS"/>
    <property type="match status" value="1"/>
</dbReference>
<dbReference type="EC" id="6.3.5.3" evidence="6"/>
<comment type="subunit">
    <text evidence="6">Part of the FGAM synthase complex composed of 1 PurL, 1 PurQ and 2 PurS subunits.</text>
</comment>
<evidence type="ECO:0000256" key="5">
    <source>
        <dbReference type="ARBA" id="ARBA00022840"/>
    </source>
</evidence>
<gene>
    <name evidence="6 7" type="primary">purS</name>
    <name evidence="7" type="ORF">ACFQ4P_04050</name>
</gene>
<keyword evidence="5 6" id="KW-0067">ATP-binding</keyword>
<dbReference type="NCBIfam" id="NF004630">
    <property type="entry name" value="PRK05974.1"/>
    <property type="match status" value="1"/>
</dbReference>
<comment type="caution">
    <text evidence="7">The sequence shown here is derived from an EMBL/GenBank/DDBJ whole genome shotgun (WGS) entry which is preliminary data.</text>
</comment>
<dbReference type="SUPFAM" id="SSF82697">
    <property type="entry name" value="PurS-like"/>
    <property type="match status" value="1"/>
</dbReference>
<evidence type="ECO:0000313" key="8">
    <source>
        <dbReference type="Proteomes" id="UP001597196"/>
    </source>
</evidence>
<name>A0ABW4CGJ2_9LACO</name>
<comment type="similarity">
    <text evidence="6">Belongs to the PurS family.</text>
</comment>
<comment type="subcellular location">
    <subcellularLocation>
        <location evidence="6">Cytoplasm</location>
    </subcellularLocation>
</comment>
<dbReference type="HAMAP" id="MF_01926">
    <property type="entry name" value="PurS"/>
    <property type="match status" value="1"/>
</dbReference>
<organism evidence="7 8">
    <name type="scientific">Lacticaseibacillus mingshuiensis</name>
    <dbReference type="NCBI Taxonomy" id="2799574"/>
    <lineage>
        <taxon>Bacteria</taxon>
        <taxon>Bacillati</taxon>
        <taxon>Bacillota</taxon>
        <taxon>Bacilli</taxon>
        <taxon>Lactobacillales</taxon>
        <taxon>Lactobacillaceae</taxon>
        <taxon>Lacticaseibacillus</taxon>
    </lineage>
</organism>
<dbReference type="Pfam" id="PF02700">
    <property type="entry name" value="PurS"/>
    <property type="match status" value="1"/>
</dbReference>
<dbReference type="InterPro" id="IPR003850">
    <property type="entry name" value="PurS"/>
</dbReference>
<comment type="catalytic activity">
    <reaction evidence="6">
        <text>N(2)-formyl-N(1)-(5-phospho-beta-D-ribosyl)glycinamide + L-glutamine + ATP + H2O = 2-formamido-N(1)-(5-O-phospho-beta-D-ribosyl)acetamidine + L-glutamate + ADP + phosphate + H(+)</text>
        <dbReference type="Rhea" id="RHEA:17129"/>
        <dbReference type="ChEBI" id="CHEBI:15377"/>
        <dbReference type="ChEBI" id="CHEBI:15378"/>
        <dbReference type="ChEBI" id="CHEBI:29985"/>
        <dbReference type="ChEBI" id="CHEBI:30616"/>
        <dbReference type="ChEBI" id="CHEBI:43474"/>
        <dbReference type="ChEBI" id="CHEBI:58359"/>
        <dbReference type="ChEBI" id="CHEBI:147286"/>
        <dbReference type="ChEBI" id="CHEBI:147287"/>
        <dbReference type="ChEBI" id="CHEBI:456216"/>
        <dbReference type="EC" id="6.3.5.3"/>
    </reaction>
</comment>
<dbReference type="InterPro" id="IPR036604">
    <property type="entry name" value="PurS-like_sf"/>
</dbReference>
<evidence type="ECO:0000313" key="7">
    <source>
        <dbReference type="EMBL" id="MFD1429422.1"/>
    </source>
</evidence>
<comment type="pathway">
    <text evidence="6">Purine metabolism; IMP biosynthesis via de novo pathway; 5-amino-1-(5-phospho-D-ribosyl)imidazole from N(2)-formyl-N(1)-(5-phospho-D-ribosyl)glycinamide: step 1/2.</text>
</comment>
<protein>
    <recommendedName>
        <fullName evidence="6">Phosphoribosylformylglycinamidine synthase subunit PurS</fullName>
        <shortName evidence="6">FGAM synthase</shortName>
        <ecNumber evidence="6">6.3.5.3</ecNumber>
    </recommendedName>
    <alternativeName>
        <fullName evidence="6">Formylglycinamide ribonucleotide amidotransferase subunit III</fullName>
        <shortName evidence="6">FGAR amidotransferase III</shortName>
        <shortName evidence="6">FGAR-AT III</shortName>
    </alternativeName>
    <alternativeName>
        <fullName evidence="6">Phosphoribosylformylglycinamidine synthase subunit III</fullName>
    </alternativeName>
</protein>
<evidence type="ECO:0000256" key="1">
    <source>
        <dbReference type="ARBA" id="ARBA00022490"/>
    </source>
</evidence>
<evidence type="ECO:0000256" key="2">
    <source>
        <dbReference type="ARBA" id="ARBA00022598"/>
    </source>
</evidence>
<reference evidence="8" key="1">
    <citation type="journal article" date="2019" name="Int. J. Syst. Evol. Microbiol.">
        <title>The Global Catalogue of Microorganisms (GCM) 10K type strain sequencing project: providing services to taxonomists for standard genome sequencing and annotation.</title>
        <authorList>
            <consortium name="The Broad Institute Genomics Platform"/>
            <consortium name="The Broad Institute Genome Sequencing Center for Infectious Disease"/>
            <person name="Wu L."/>
            <person name="Ma J."/>
        </authorList>
    </citation>
    <scope>NUCLEOTIDE SEQUENCE [LARGE SCALE GENOMIC DNA]</scope>
    <source>
        <strain evidence="8">CCM 8980</strain>
    </source>
</reference>
<evidence type="ECO:0000256" key="3">
    <source>
        <dbReference type="ARBA" id="ARBA00022741"/>
    </source>
</evidence>
<keyword evidence="2 6" id="KW-0436">Ligase</keyword>
<sequence length="88" mass="9802">MFKAKIFVNYKPSVLDPKAEVIQNTLARLGDDNVQHVLVGKYFELLLSGDEAAVRAQIDRICDTMLANINTESYRFTLEPVSDAAVAE</sequence>
<dbReference type="PANTHER" id="PTHR34696">
    <property type="entry name" value="PHOSPHORIBOSYLFORMYLGLYCINAMIDINE SYNTHASE SUBUNIT PURS"/>
    <property type="match status" value="1"/>
</dbReference>
<dbReference type="PANTHER" id="PTHR34696:SF1">
    <property type="entry name" value="PHOSPHORIBOSYLFORMYLGLYCINAMIDINE SYNTHASE SUBUNIT PURS"/>
    <property type="match status" value="1"/>
</dbReference>
<evidence type="ECO:0000256" key="4">
    <source>
        <dbReference type="ARBA" id="ARBA00022755"/>
    </source>
</evidence>
<proteinExistence type="inferred from homology"/>
<comment type="function">
    <text evidence="6">Part of the phosphoribosylformylglycinamidine synthase complex involved in the purines biosynthetic pathway. Catalyzes the ATP-dependent conversion of formylglycinamide ribonucleotide (FGAR) and glutamine to yield formylglycinamidine ribonucleotide (FGAM) and glutamate. The FGAM synthase complex is composed of three subunits. PurQ produces an ammonia molecule by converting glutamine to glutamate. PurL transfers the ammonia molecule to FGAR to form FGAM in an ATP-dependent manner. PurS interacts with PurQ and PurL and is thought to assist in the transfer of the ammonia molecule from PurQ to PurL.</text>
</comment>
<accession>A0ABW4CGJ2</accession>
<dbReference type="RefSeq" id="WP_203626904.1">
    <property type="nucleotide sequence ID" value="NZ_BOLQ01000009.1"/>
</dbReference>
<dbReference type="EMBL" id="JBHTOC010000005">
    <property type="protein sequence ID" value="MFD1429422.1"/>
    <property type="molecule type" value="Genomic_DNA"/>
</dbReference>
<dbReference type="GO" id="GO:0004642">
    <property type="term" value="F:phosphoribosylformylglycinamidine synthase activity"/>
    <property type="evidence" value="ECO:0007669"/>
    <property type="project" value="UniProtKB-EC"/>
</dbReference>
<keyword evidence="3 6" id="KW-0547">Nucleotide-binding</keyword>
<dbReference type="Proteomes" id="UP001597196">
    <property type="component" value="Unassembled WGS sequence"/>
</dbReference>
<keyword evidence="1 6" id="KW-0963">Cytoplasm</keyword>